<dbReference type="PROSITE" id="PS50305">
    <property type="entry name" value="SIRTUIN"/>
    <property type="match status" value="1"/>
</dbReference>
<dbReference type="GO" id="GO:0017136">
    <property type="term" value="F:histone deacetylase activity, NAD-dependent"/>
    <property type="evidence" value="ECO:0007669"/>
    <property type="project" value="TreeGrafter"/>
</dbReference>
<keyword evidence="5" id="KW-0520">NAD</keyword>
<dbReference type="InterPro" id="IPR026590">
    <property type="entry name" value="Ssirtuin_cat_dom"/>
</dbReference>
<evidence type="ECO:0000256" key="6">
    <source>
        <dbReference type="PROSITE-ProRule" id="PRU00236"/>
    </source>
</evidence>
<evidence type="ECO:0000256" key="2">
    <source>
        <dbReference type="ARBA" id="ARBA00022679"/>
    </source>
</evidence>
<dbReference type="GO" id="GO:0005634">
    <property type="term" value="C:nucleus"/>
    <property type="evidence" value="ECO:0007669"/>
    <property type="project" value="TreeGrafter"/>
</dbReference>
<dbReference type="Gene3D" id="3.40.50.1220">
    <property type="entry name" value="TPP-binding domain"/>
    <property type="match status" value="1"/>
</dbReference>
<evidence type="ECO:0000256" key="3">
    <source>
        <dbReference type="ARBA" id="ARBA00022723"/>
    </source>
</evidence>
<dbReference type="InterPro" id="IPR029035">
    <property type="entry name" value="DHS-like_NAD/FAD-binding_dom"/>
</dbReference>
<dbReference type="EMBL" id="HBIR01049457">
    <property type="protein sequence ID" value="CAE0584553.1"/>
    <property type="molecule type" value="Transcribed_RNA"/>
</dbReference>
<gene>
    <name evidence="9" type="ORF">EHUX00137_LOCUS38603</name>
</gene>
<dbReference type="InterPro" id="IPR026591">
    <property type="entry name" value="Sirtuin_cat_small_dom_sf"/>
</dbReference>
<name>A0A7S3TJG6_EMIHU</name>
<dbReference type="SUPFAM" id="SSF52467">
    <property type="entry name" value="DHS-like NAD/FAD-binding domain"/>
    <property type="match status" value="1"/>
</dbReference>
<evidence type="ECO:0000256" key="1">
    <source>
        <dbReference type="ARBA" id="ARBA00001947"/>
    </source>
</evidence>
<evidence type="ECO:0000256" key="4">
    <source>
        <dbReference type="ARBA" id="ARBA00022833"/>
    </source>
</evidence>
<sequence>MSEDELATCFERATLTDADEAAVATAAAALEDGEAAEASSSSASAAQPPVGRRRIEVAVNDMRGLTRVVHKGRDGSIFLIPREPLAEDCGADAFGANEEHDVARPSRHDTTRSVAGWLSAAARDLRHNLPDALPAAAKAEAVAYARLLEDCCALRRAFVLRLRDPSGESWVGGPDSRVGSAVPPVPPPAPALPSAPPAPSACSPFEAFAQRLARARQVIVMLGAGASVSAGIPDFRSPGTGLYSQLESYGLPFPEAVFDLTFFADNPRPFYRLAKELWPGNHAPTPAHHFISLLAARGILRRCYTQNIDSLESAAGVPPELTVAAHGNFDAAHAWSASRPGGSLRRRQAVGVERLREALWQGEEAVEALNEESGGLVKPDIVFFGEQLPERFGRLVPADFDACDLLLVMGTSLQVQPFASLVDMPARDVPRLLINRELVGSFDIADAGGAGPTGADPLERLLSPPRDAFFEGDCDAGVTELARLAGLGDDLQARVAGGGGGAAGTAQASR</sequence>
<organism evidence="9">
    <name type="scientific">Emiliania huxleyi</name>
    <name type="common">Coccolithophore</name>
    <name type="synonym">Pontosphaera huxleyi</name>
    <dbReference type="NCBI Taxonomy" id="2903"/>
    <lineage>
        <taxon>Eukaryota</taxon>
        <taxon>Haptista</taxon>
        <taxon>Haptophyta</taxon>
        <taxon>Prymnesiophyceae</taxon>
        <taxon>Isochrysidales</taxon>
        <taxon>Noelaerhabdaceae</taxon>
        <taxon>Emiliania</taxon>
    </lineage>
</organism>
<feature type="domain" description="Deacetylase sirtuin-type" evidence="8">
    <location>
        <begin position="198"/>
        <end position="488"/>
    </location>
</feature>
<dbReference type="InterPro" id="IPR050134">
    <property type="entry name" value="NAD-dep_sirtuin_deacylases"/>
</dbReference>
<dbReference type="PANTHER" id="PTHR11085:SF6">
    <property type="entry name" value="NAD-DEPENDENT PROTEIN DEACETYLASE SIRTUIN-2"/>
    <property type="match status" value="1"/>
</dbReference>
<dbReference type="GO" id="GO:0046872">
    <property type="term" value="F:metal ion binding"/>
    <property type="evidence" value="ECO:0007669"/>
    <property type="project" value="UniProtKB-KW"/>
</dbReference>
<comment type="caution">
    <text evidence="6">Lacks conserved residue(s) required for the propagation of feature annotation.</text>
</comment>
<accession>A0A7S3TJG6</accession>
<feature type="compositionally biased region" description="Pro residues" evidence="7">
    <location>
        <begin position="183"/>
        <end position="197"/>
    </location>
</feature>
<evidence type="ECO:0000313" key="9">
    <source>
        <dbReference type="EMBL" id="CAE0584553.1"/>
    </source>
</evidence>
<keyword evidence="4" id="KW-0862">Zinc</keyword>
<reference evidence="9" key="1">
    <citation type="submission" date="2021-01" db="EMBL/GenBank/DDBJ databases">
        <authorList>
            <person name="Corre E."/>
            <person name="Pelletier E."/>
            <person name="Niang G."/>
            <person name="Scheremetjew M."/>
            <person name="Finn R."/>
            <person name="Kale V."/>
            <person name="Holt S."/>
            <person name="Cochrane G."/>
            <person name="Meng A."/>
            <person name="Brown T."/>
            <person name="Cohen L."/>
        </authorList>
    </citation>
    <scope>NUCLEOTIDE SEQUENCE</scope>
    <source>
        <strain evidence="9">379</strain>
    </source>
</reference>
<protein>
    <recommendedName>
        <fullName evidence="8">Deacetylase sirtuin-type domain-containing protein</fullName>
    </recommendedName>
</protein>
<evidence type="ECO:0000256" key="5">
    <source>
        <dbReference type="ARBA" id="ARBA00023027"/>
    </source>
</evidence>
<dbReference type="InterPro" id="IPR003000">
    <property type="entry name" value="Sirtuin"/>
</dbReference>
<dbReference type="Pfam" id="PF02146">
    <property type="entry name" value="SIR2"/>
    <property type="match status" value="1"/>
</dbReference>
<keyword evidence="3" id="KW-0479">Metal-binding</keyword>
<dbReference type="Gene3D" id="3.30.1600.10">
    <property type="entry name" value="SIR2/SIRT2 'Small Domain"/>
    <property type="match status" value="1"/>
</dbReference>
<evidence type="ECO:0000259" key="8">
    <source>
        <dbReference type="PROSITE" id="PS50305"/>
    </source>
</evidence>
<dbReference type="GO" id="GO:0070403">
    <property type="term" value="F:NAD+ binding"/>
    <property type="evidence" value="ECO:0007669"/>
    <property type="project" value="InterPro"/>
</dbReference>
<dbReference type="AlphaFoldDB" id="A0A7S3TJG6"/>
<evidence type="ECO:0000256" key="7">
    <source>
        <dbReference type="SAM" id="MobiDB-lite"/>
    </source>
</evidence>
<proteinExistence type="predicted"/>
<comment type="cofactor">
    <cofactor evidence="1">
        <name>Zn(2+)</name>
        <dbReference type="ChEBI" id="CHEBI:29105"/>
    </cofactor>
</comment>
<feature type="region of interest" description="Disordered" evidence="7">
    <location>
        <begin position="168"/>
        <end position="197"/>
    </location>
</feature>
<dbReference type="PANTHER" id="PTHR11085">
    <property type="entry name" value="NAD-DEPENDENT PROTEIN DEACYLASE SIRTUIN-5, MITOCHONDRIAL-RELATED"/>
    <property type="match status" value="1"/>
</dbReference>
<keyword evidence="2" id="KW-0808">Transferase</keyword>